<dbReference type="SMART" id="SM00072">
    <property type="entry name" value="GuKc"/>
    <property type="match status" value="1"/>
</dbReference>
<dbReference type="RefSeq" id="WP_092525150.1">
    <property type="nucleotide sequence ID" value="NZ_FNCI01000005.1"/>
</dbReference>
<dbReference type="FunFam" id="3.30.63.10:FF:000002">
    <property type="entry name" value="Guanylate kinase 1"/>
    <property type="match status" value="1"/>
</dbReference>
<keyword evidence="4 9" id="KW-0808">Transferase</keyword>
<evidence type="ECO:0000256" key="4">
    <source>
        <dbReference type="ARBA" id="ARBA00022679"/>
    </source>
</evidence>
<dbReference type="InterPro" id="IPR017665">
    <property type="entry name" value="Guanylate_kinase"/>
</dbReference>
<evidence type="ECO:0000259" key="10">
    <source>
        <dbReference type="PROSITE" id="PS50052"/>
    </source>
</evidence>
<dbReference type="Gene3D" id="3.40.50.300">
    <property type="entry name" value="P-loop containing nucleotide triphosphate hydrolases"/>
    <property type="match status" value="2"/>
</dbReference>
<accession>A0A1G7RT30</accession>
<evidence type="ECO:0000256" key="3">
    <source>
        <dbReference type="ARBA" id="ARBA00016296"/>
    </source>
</evidence>
<dbReference type="OrthoDB" id="9808150at2"/>
<dbReference type="Proteomes" id="UP000198641">
    <property type="component" value="Unassembled WGS sequence"/>
</dbReference>
<dbReference type="HAMAP" id="MF_00328">
    <property type="entry name" value="Guanylate_kinase"/>
    <property type="match status" value="1"/>
</dbReference>
<feature type="domain" description="Guanylate kinase-like" evidence="10">
    <location>
        <begin position="4"/>
        <end position="182"/>
    </location>
</feature>
<dbReference type="EC" id="2.7.4.8" evidence="2 9"/>
<evidence type="ECO:0000256" key="5">
    <source>
        <dbReference type="ARBA" id="ARBA00022741"/>
    </source>
</evidence>
<evidence type="ECO:0000313" key="11">
    <source>
        <dbReference type="EMBL" id="SDG13948.1"/>
    </source>
</evidence>
<dbReference type="GO" id="GO:0005829">
    <property type="term" value="C:cytosol"/>
    <property type="evidence" value="ECO:0007669"/>
    <property type="project" value="TreeGrafter"/>
</dbReference>
<comment type="catalytic activity">
    <reaction evidence="9">
        <text>GMP + ATP = GDP + ADP</text>
        <dbReference type="Rhea" id="RHEA:20780"/>
        <dbReference type="ChEBI" id="CHEBI:30616"/>
        <dbReference type="ChEBI" id="CHEBI:58115"/>
        <dbReference type="ChEBI" id="CHEBI:58189"/>
        <dbReference type="ChEBI" id="CHEBI:456216"/>
        <dbReference type="EC" id="2.7.4.8"/>
    </reaction>
</comment>
<proteinExistence type="inferred from homology"/>
<dbReference type="PROSITE" id="PS00856">
    <property type="entry name" value="GUANYLATE_KINASE_1"/>
    <property type="match status" value="1"/>
</dbReference>
<comment type="subcellular location">
    <subcellularLocation>
        <location evidence="9">Cytoplasm</location>
    </subcellularLocation>
</comment>
<dbReference type="NCBIfam" id="TIGR03263">
    <property type="entry name" value="guanyl_kin"/>
    <property type="match status" value="1"/>
</dbReference>
<evidence type="ECO:0000256" key="6">
    <source>
        <dbReference type="ARBA" id="ARBA00022777"/>
    </source>
</evidence>
<dbReference type="SUPFAM" id="SSF52540">
    <property type="entry name" value="P-loop containing nucleoside triphosphate hydrolases"/>
    <property type="match status" value="1"/>
</dbReference>
<gene>
    <name evidence="9" type="primary">gmk</name>
    <name evidence="11" type="ORF">SAMN05216571_10514</name>
</gene>
<evidence type="ECO:0000256" key="8">
    <source>
        <dbReference type="ARBA" id="ARBA00030128"/>
    </source>
</evidence>
<dbReference type="InterPro" id="IPR008145">
    <property type="entry name" value="GK/Ca_channel_bsu"/>
</dbReference>
<dbReference type="EMBL" id="FNCI01000005">
    <property type="protein sequence ID" value="SDG13948.1"/>
    <property type="molecule type" value="Genomic_DNA"/>
</dbReference>
<dbReference type="CDD" id="cd00071">
    <property type="entry name" value="GMPK"/>
    <property type="match status" value="1"/>
</dbReference>
<dbReference type="GO" id="GO:0004385">
    <property type="term" value="F:GMP kinase activity"/>
    <property type="evidence" value="ECO:0007669"/>
    <property type="project" value="UniProtKB-UniRule"/>
</dbReference>
<dbReference type="GO" id="GO:0005524">
    <property type="term" value="F:ATP binding"/>
    <property type="evidence" value="ECO:0007669"/>
    <property type="project" value="UniProtKB-UniRule"/>
</dbReference>
<dbReference type="AlphaFoldDB" id="A0A1G7RT30"/>
<keyword evidence="12" id="KW-1185">Reference proteome</keyword>
<keyword evidence="9" id="KW-0963">Cytoplasm</keyword>
<dbReference type="PANTHER" id="PTHR23117">
    <property type="entry name" value="GUANYLATE KINASE-RELATED"/>
    <property type="match status" value="1"/>
</dbReference>
<name>A0A1G7RT30_9GAMM</name>
<evidence type="ECO:0000313" key="12">
    <source>
        <dbReference type="Proteomes" id="UP000198641"/>
    </source>
</evidence>
<evidence type="ECO:0000256" key="9">
    <source>
        <dbReference type="HAMAP-Rule" id="MF_00328"/>
    </source>
</evidence>
<dbReference type="PROSITE" id="PS50052">
    <property type="entry name" value="GUANYLATE_KINASE_2"/>
    <property type="match status" value="1"/>
</dbReference>
<reference evidence="11 12" key="1">
    <citation type="submission" date="2016-10" db="EMBL/GenBank/DDBJ databases">
        <authorList>
            <person name="de Groot N.N."/>
        </authorList>
    </citation>
    <scope>NUCLEOTIDE SEQUENCE [LARGE SCALE GENOMIC DNA]</scope>
    <source>
        <strain evidence="11 12">BH539</strain>
    </source>
</reference>
<dbReference type="Gene3D" id="3.30.63.10">
    <property type="entry name" value="Guanylate Kinase phosphate binding domain"/>
    <property type="match status" value="1"/>
</dbReference>
<evidence type="ECO:0000256" key="1">
    <source>
        <dbReference type="ARBA" id="ARBA00005790"/>
    </source>
</evidence>
<dbReference type="InterPro" id="IPR008144">
    <property type="entry name" value="Guanylate_kin-like_dom"/>
</dbReference>
<keyword evidence="7 9" id="KW-0067">ATP-binding</keyword>
<keyword evidence="5 9" id="KW-0547">Nucleotide-binding</keyword>
<dbReference type="Pfam" id="PF00625">
    <property type="entry name" value="Guanylate_kin"/>
    <property type="match status" value="1"/>
</dbReference>
<evidence type="ECO:0000256" key="2">
    <source>
        <dbReference type="ARBA" id="ARBA00012961"/>
    </source>
</evidence>
<evidence type="ECO:0000256" key="7">
    <source>
        <dbReference type="ARBA" id="ARBA00022840"/>
    </source>
</evidence>
<dbReference type="InterPro" id="IPR027417">
    <property type="entry name" value="P-loop_NTPase"/>
</dbReference>
<dbReference type="STRING" id="284577.SAMN05216571_10514"/>
<sequence length="210" mass="23490">MPQGTLYIVSAPSGAGKTSLVKALLEHLDGIGVSVSHTTREKRPGEVDGVNYHFVDRKRFEEMIERGEFFEHARVFDNYYGTSRPAVEARLAAGEDVILEIDWQGARQVRAQMPEAESVFILPPSRAALRARLAGRGTDDEAIIERRMRDAISEMSHFDEYAHVVINDDFATALADLEALVRGQRTRLARVRERQGKLLASLLSQDEGLQ</sequence>
<keyword evidence="6 9" id="KW-0418">Kinase</keyword>
<feature type="binding site" evidence="9">
    <location>
        <begin position="11"/>
        <end position="18"/>
    </location>
    <ligand>
        <name>ATP</name>
        <dbReference type="ChEBI" id="CHEBI:30616"/>
    </ligand>
</feature>
<comment type="function">
    <text evidence="9">Essential for recycling GMP and indirectly, cGMP.</text>
</comment>
<dbReference type="InterPro" id="IPR020590">
    <property type="entry name" value="Guanylate_kinase_CS"/>
</dbReference>
<dbReference type="PANTHER" id="PTHR23117:SF13">
    <property type="entry name" value="GUANYLATE KINASE"/>
    <property type="match status" value="1"/>
</dbReference>
<organism evidence="11 12">
    <name type="scientific">Onishia taeanensis</name>
    <dbReference type="NCBI Taxonomy" id="284577"/>
    <lineage>
        <taxon>Bacteria</taxon>
        <taxon>Pseudomonadati</taxon>
        <taxon>Pseudomonadota</taxon>
        <taxon>Gammaproteobacteria</taxon>
        <taxon>Oceanospirillales</taxon>
        <taxon>Halomonadaceae</taxon>
        <taxon>Onishia</taxon>
    </lineage>
</organism>
<comment type="similarity">
    <text evidence="1 9">Belongs to the guanylate kinase family.</text>
</comment>
<protein>
    <recommendedName>
        <fullName evidence="3 9">Guanylate kinase</fullName>
        <ecNumber evidence="2 9">2.7.4.8</ecNumber>
    </recommendedName>
    <alternativeName>
        <fullName evidence="8 9">GMP kinase</fullName>
    </alternativeName>
</protein>